<feature type="signal peptide" evidence="1">
    <location>
        <begin position="1"/>
        <end position="17"/>
    </location>
</feature>
<dbReference type="RefSeq" id="WP_188657489.1">
    <property type="nucleotide sequence ID" value="NZ_BMIH01000001.1"/>
</dbReference>
<accession>A0A916WQQ9</accession>
<feature type="chain" id="PRO_5037778004" description="Lipoprotein" evidence="1">
    <location>
        <begin position="18"/>
        <end position="104"/>
    </location>
</feature>
<dbReference type="EMBL" id="BMIH01000001">
    <property type="protein sequence ID" value="GGB21583.1"/>
    <property type="molecule type" value="Genomic_DNA"/>
</dbReference>
<evidence type="ECO:0000256" key="1">
    <source>
        <dbReference type="SAM" id="SignalP"/>
    </source>
</evidence>
<organism evidence="2 3">
    <name type="scientific">Sphingomonas metalli</name>
    <dbReference type="NCBI Taxonomy" id="1779358"/>
    <lineage>
        <taxon>Bacteria</taxon>
        <taxon>Pseudomonadati</taxon>
        <taxon>Pseudomonadota</taxon>
        <taxon>Alphaproteobacteria</taxon>
        <taxon>Sphingomonadales</taxon>
        <taxon>Sphingomonadaceae</taxon>
        <taxon>Sphingomonas</taxon>
    </lineage>
</organism>
<dbReference type="Proteomes" id="UP000623067">
    <property type="component" value="Unassembled WGS sequence"/>
</dbReference>
<gene>
    <name evidence="2" type="ORF">GCM10011380_08970</name>
</gene>
<reference evidence="2" key="2">
    <citation type="submission" date="2020-09" db="EMBL/GenBank/DDBJ databases">
        <authorList>
            <person name="Sun Q."/>
            <person name="Zhou Y."/>
        </authorList>
    </citation>
    <scope>NUCLEOTIDE SEQUENCE</scope>
    <source>
        <strain evidence="2">CGMCC 1.15330</strain>
    </source>
</reference>
<keyword evidence="1" id="KW-0732">Signal</keyword>
<proteinExistence type="predicted"/>
<keyword evidence="3" id="KW-1185">Reference proteome</keyword>
<sequence length="104" mass="10414">MRCILVLALAASLSACATSGAHLTPAAASGAITTAQATFDSARAFAAIFMPFLSDAQRARVDAIADVAAQALETARTATTAAARAQALADAKKATAEYQLATGN</sequence>
<comment type="caution">
    <text evidence="2">The sequence shown here is derived from an EMBL/GenBank/DDBJ whole genome shotgun (WGS) entry which is preliminary data.</text>
</comment>
<evidence type="ECO:0000313" key="3">
    <source>
        <dbReference type="Proteomes" id="UP000623067"/>
    </source>
</evidence>
<name>A0A916WQQ9_9SPHN</name>
<protein>
    <recommendedName>
        <fullName evidence="4">Lipoprotein</fullName>
    </recommendedName>
</protein>
<dbReference type="PROSITE" id="PS51257">
    <property type="entry name" value="PROKAR_LIPOPROTEIN"/>
    <property type="match status" value="1"/>
</dbReference>
<evidence type="ECO:0008006" key="4">
    <source>
        <dbReference type="Google" id="ProtNLM"/>
    </source>
</evidence>
<dbReference type="AlphaFoldDB" id="A0A916WQQ9"/>
<reference evidence="2" key="1">
    <citation type="journal article" date="2014" name="Int. J. Syst. Evol. Microbiol.">
        <title>Complete genome sequence of Corynebacterium casei LMG S-19264T (=DSM 44701T), isolated from a smear-ripened cheese.</title>
        <authorList>
            <consortium name="US DOE Joint Genome Institute (JGI-PGF)"/>
            <person name="Walter F."/>
            <person name="Albersmeier A."/>
            <person name="Kalinowski J."/>
            <person name="Ruckert C."/>
        </authorList>
    </citation>
    <scope>NUCLEOTIDE SEQUENCE</scope>
    <source>
        <strain evidence="2">CGMCC 1.15330</strain>
    </source>
</reference>
<evidence type="ECO:0000313" key="2">
    <source>
        <dbReference type="EMBL" id="GGB21583.1"/>
    </source>
</evidence>